<evidence type="ECO:0000313" key="2">
    <source>
        <dbReference type="Proteomes" id="UP000615026"/>
    </source>
</evidence>
<dbReference type="Pfam" id="PF09720">
    <property type="entry name" value="Unstab_antitox"/>
    <property type="match status" value="1"/>
</dbReference>
<keyword evidence="2" id="KW-1185">Reference proteome</keyword>
<accession>A0A928X5J6</accession>
<proteinExistence type="predicted"/>
<dbReference type="EMBL" id="JADEXP010000087">
    <property type="protein sequence ID" value="MBE9067313.1"/>
    <property type="molecule type" value="Genomic_DNA"/>
</dbReference>
<reference evidence="1" key="1">
    <citation type="submission" date="2020-10" db="EMBL/GenBank/DDBJ databases">
        <authorList>
            <person name="Castelo-Branco R."/>
            <person name="Eusebio N."/>
            <person name="Adriana R."/>
            <person name="Vieira A."/>
            <person name="Brugerolle De Fraissinette N."/>
            <person name="Rezende De Castro R."/>
            <person name="Schneider M.P."/>
            <person name="Vasconcelos V."/>
            <person name="Leao P.N."/>
        </authorList>
    </citation>
    <scope>NUCLEOTIDE SEQUENCE</scope>
    <source>
        <strain evidence="1">LEGE 11479</strain>
    </source>
</reference>
<protein>
    <submittedName>
        <fullName evidence="1">Addiction module protein</fullName>
    </submittedName>
</protein>
<dbReference type="AlphaFoldDB" id="A0A928X5J6"/>
<dbReference type="Proteomes" id="UP000615026">
    <property type="component" value="Unassembled WGS sequence"/>
</dbReference>
<dbReference type="InterPro" id="IPR013406">
    <property type="entry name" value="CHP02574_addiction_mod"/>
</dbReference>
<sequence length="74" mass="8395">MSIDQLTQEALSLPNDLRFQLVEALLASFEDDIDTDIQSEWLLEAQKRRDDIRTGSVQPIPGEDALAQVREILN</sequence>
<name>A0A928X5J6_LEPEC</name>
<gene>
    <name evidence="1" type="ORF">IQ260_11670</name>
</gene>
<comment type="caution">
    <text evidence="1">The sequence shown here is derived from an EMBL/GenBank/DDBJ whole genome shotgun (WGS) entry which is preliminary data.</text>
</comment>
<dbReference type="RefSeq" id="WP_193993279.1">
    <property type="nucleotide sequence ID" value="NZ_JADEXP010000087.1"/>
</dbReference>
<evidence type="ECO:0000313" key="1">
    <source>
        <dbReference type="EMBL" id="MBE9067313.1"/>
    </source>
</evidence>
<organism evidence="1 2">
    <name type="scientific">Leptolyngbya cf. ectocarpi LEGE 11479</name>
    <dbReference type="NCBI Taxonomy" id="1828722"/>
    <lineage>
        <taxon>Bacteria</taxon>
        <taxon>Bacillati</taxon>
        <taxon>Cyanobacteriota</taxon>
        <taxon>Cyanophyceae</taxon>
        <taxon>Leptolyngbyales</taxon>
        <taxon>Leptolyngbyaceae</taxon>
        <taxon>Leptolyngbya group</taxon>
        <taxon>Leptolyngbya</taxon>
    </lineage>
</organism>